<accession>A0A0F9BM85</accession>
<gene>
    <name evidence="1" type="ORF">LCGC14_2510200</name>
</gene>
<reference evidence="1" key="1">
    <citation type="journal article" date="2015" name="Nature">
        <title>Complex archaea that bridge the gap between prokaryotes and eukaryotes.</title>
        <authorList>
            <person name="Spang A."/>
            <person name="Saw J.H."/>
            <person name="Jorgensen S.L."/>
            <person name="Zaremba-Niedzwiedzka K."/>
            <person name="Martijn J."/>
            <person name="Lind A.E."/>
            <person name="van Eijk R."/>
            <person name="Schleper C."/>
            <person name="Guy L."/>
            <person name="Ettema T.J."/>
        </authorList>
    </citation>
    <scope>NUCLEOTIDE SEQUENCE</scope>
</reference>
<proteinExistence type="predicted"/>
<protein>
    <submittedName>
        <fullName evidence="1">Uncharacterized protein</fullName>
    </submittedName>
</protein>
<evidence type="ECO:0000313" key="1">
    <source>
        <dbReference type="EMBL" id="KKL14977.1"/>
    </source>
</evidence>
<sequence>MGDRGNIVVHGVWLYTHWGGSDIKKDLQKALQRHLRWDDYIYLTRIIFDQMKGNDFGETGFGISTKMCDNEWNILEVDCDHQVVIEKTEAGQEVKKWTFEEYVREKFKEDIE</sequence>
<name>A0A0F9BM85_9ZZZZ</name>
<dbReference type="EMBL" id="LAZR01040243">
    <property type="protein sequence ID" value="KKL14977.1"/>
    <property type="molecule type" value="Genomic_DNA"/>
</dbReference>
<comment type="caution">
    <text evidence="1">The sequence shown here is derived from an EMBL/GenBank/DDBJ whole genome shotgun (WGS) entry which is preliminary data.</text>
</comment>
<organism evidence="1">
    <name type="scientific">marine sediment metagenome</name>
    <dbReference type="NCBI Taxonomy" id="412755"/>
    <lineage>
        <taxon>unclassified sequences</taxon>
        <taxon>metagenomes</taxon>
        <taxon>ecological metagenomes</taxon>
    </lineage>
</organism>
<dbReference type="AlphaFoldDB" id="A0A0F9BM85"/>